<dbReference type="AlphaFoldDB" id="A0A2P2KVL8"/>
<accession>A0A2P2KVL8</accession>
<name>A0A2P2KVL8_RHIMU</name>
<organism evidence="1">
    <name type="scientific">Rhizophora mucronata</name>
    <name type="common">Asiatic mangrove</name>
    <dbReference type="NCBI Taxonomy" id="61149"/>
    <lineage>
        <taxon>Eukaryota</taxon>
        <taxon>Viridiplantae</taxon>
        <taxon>Streptophyta</taxon>
        <taxon>Embryophyta</taxon>
        <taxon>Tracheophyta</taxon>
        <taxon>Spermatophyta</taxon>
        <taxon>Magnoliopsida</taxon>
        <taxon>eudicotyledons</taxon>
        <taxon>Gunneridae</taxon>
        <taxon>Pentapetalae</taxon>
        <taxon>rosids</taxon>
        <taxon>fabids</taxon>
        <taxon>Malpighiales</taxon>
        <taxon>Rhizophoraceae</taxon>
        <taxon>Rhizophora</taxon>
    </lineage>
</organism>
<proteinExistence type="predicted"/>
<reference evidence="1" key="1">
    <citation type="submission" date="2018-02" db="EMBL/GenBank/DDBJ databases">
        <title>Rhizophora mucronata_Transcriptome.</title>
        <authorList>
            <person name="Meera S.P."/>
            <person name="Sreeshan A."/>
            <person name="Augustine A."/>
        </authorList>
    </citation>
    <scope>NUCLEOTIDE SEQUENCE</scope>
    <source>
        <tissue evidence="1">Leaf</tissue>
    </source>
</reference>
<dbReference type="EMBL" id="GGEC01029254">
    <property type="protein sequence ID" value="MBX09738.1"/>
    <property type="molecule type" value="Transcribed_RNA"/>
</dbReference>
<evidence type="ECO:0000313" key="1">
    <source>
        <dbReference type="EMBL" id="MBX09738.1"/>
    </source>
</evidence>
<sequence length="95" mass="10578">MPFLFLKNMRSLLSLVFTNVKIPQFAASIEIGENDARSECPAARRTLGEELEGSDLTRTRWVQSFSPCLGSSPSQLSAFLVAFLSRSLLPVRLIF</sequence>
<protein>
    <submittedName>
        <fullName evidence="1">Uncharacterized protein</fullName>
    </submittedName>
</protein>